<reference evidence="1" key="1">
    <citation type="submission" date="2024-09" db="EMBL/GenBank/DDBJ databases">
        <title>Black Yeasts Isolated from many extreme environments.</title>
        <authorList>
            <person name="Coleine C."/>
            <person name="Stajich J.E."/>
            <person name="Selbmann L."/>
        </authorList>
    </citation>
    <scope>NUCLEOTIDE SEQUENCE</scope>
    <source>
        <strain evidence="1">CCFEE 5737</strain>
    </source>
</reference>
<dbReference type="EMBL" id="JAWDJW010000133">
    <property type="protein sequence ID" value="KAK3081546.1"/>
    <property type="molecule type" value="Genomic_DNA"/>
</dbReference>
<organism evidence="1 2">
    <name type="scientific">Coniosporium uncinatum</name>
    <dbReference type="NCBI Taxonomy" id="93489"/>
    <lineage>
        <taxon>Eukaryota</taxon>
        <taxon>Fungi</taxon>
        <taxon>Dikarya</taxon>
        <taxon>Ascomycota</taxon>
        <taxon>Pezizomycotina</taxon>
        <taxon>Dothideomycetes</taxon>
        <taxon>Dothideomycetes incertae sedis</taxon>
        <taxon>Coniosporium</taxon>
    </lineage>
</organism>
<name>A0ACC3DYB7_9PEZI</name>
<gene>
    <name evidence="1" type="ORF">LTS18_005579</name>
</gene>
<evidence type="ECO:0000313" key="2">
    <source>
        <dbReference type="Proteomes" id="UP001186974"/>
    </source>
</evidence>
<evidence type="ECO:0000313" key="1">
    <source>
        <dbReference type="EMBL" id="KAK3081546.1"/>
    </source>
</evidence>
<sequence length="149" mass="14847">MKLYSLITSVGLAALANAAPQAQAPCASTPFTGDAPNPVTAGVGAASNPFGFGAGSSTQAAGAASGVDASAQGLVAQGSFVTTALDQQPMKDGAKRATINYGPMTLRPKAMANVPSLMMKKPCTDCYITAIQATLKYMDGSIANADTGV</sequence>
<dbReference type="Proteomes" id="UP001186974">
    <property type="component" value="Unassembled WGS sequence"/>
</dbReference>
<accession>A0ACC3DYB7</accession>
<keyword evidence="2" id="KW-1185">Reference proteome</keyword>
<comment type="caution">
    <text evidence="1">The sequence shown here is derived from an EMBL/GenBank/DDBJ whole genome shotgun (WGS) entry which is preliminary data.</text>
</comment>
<proteinExistence type="predicted"/>
<feature type="non-terminal residue" evidence="1">
    <location>
        <position position="149"/>
    </location>
</feature>
<protein>
    <submittedName>
        <fullName evidence="1">Uncharacterized protein</fullName>
    </submittedName>
</protein>